<evidence type="ECO:0000256" key="5">
    <source>
        <dbReference type="ARBA" id="ARBA00022737"/>
    </source>
</evidence>
<evidence type="ECO:0000256" key="9">
    <source>
        <dbReference type="SAM" id="SignalP"/>
    </source>
</evidence>
<dbReference type="Gene3D" id="3.10.20.310">
    <property type="entry name" value="membrane protein fhac"/>
    <property type="match status" value="5"/>
</dbReference>
<dbReference type="InterPro" id="IPR039910">
    <property type="entry name" value="D15-like"/>
</dbReference>
<dbReference type="PIRSF" id="PIRSF006076">
    <property type="entry name" value="OM_assembly_OMP85"/>
    <property type="match status" value="1"/>
</dbReference>
<evidence type="ECO:0000256" key="4">
    <source>
        <dbReference type="ARBA" id="ARBA00022729"/>
    </source>
</evidence>
<dbReference type="InterPro" id="IPR010827">
    <property type="entry name" value="BamA/TamA_POTRA"/>
</dbReference>
<dbReference type="NCBIfam" id="TIGR03303">
    <property type="entry name" value="OM_YaeT"/>
    <property type="match status" value="1"/>
</dbReference>
<keyword evidence="5" id="KW-0677">Repeat</keyword>
<keyword evidence="6" id="KW-0472">Membrane</keyword>
<evidence type="ECO:0000256" key="1">
    <source>
        <dbReference type="ARBA" id="ARBA00004370"/>
    </source>
</evidence>
<evidence type="ECO:0000256" key="8">
    <source>
        <dbReference type="NCBIfam" id="TIGR03303"/>
    </source>
</evidence>
<dbReference type="PANTHER" id="PTHR12815">
    <property type="entry name" value="SORTING AND ASSEMBLY MACHINERY SAMM50 PROTEIN FAMILY MEMBER"/>
    <property type="match status" value="1"/>
</dbReference>
<dbReference type="InterPro" id="IPR034746">
    <property type="entry name" value="POTRA"/>
</dbReference>
<comment type="subcellular location">
    <subcellularLocation>
        <location evidence="1">Membrane</location>
    </subcellularLocation>
</comment>
<evidence type="ECO:0000256" key="7">
    <source>
        <dbReference type="ARBA" id="ARBA00023237"/>
    </source>
</evidence>
<dbReference type="InterPro" id="IPR023707">
    <property type="entry name" value="OM_assembly_BamA"/>
</dbReference>
<keyword evidence="4 9" id="KW-0732">Signal</keyword>
<feature type="chain" id="PRO_5003143208" description="Outer membrane protein assembly factor BamA" evidence="9">
    <location>
        <begin position="27"/>
        <end position="782"/>
    </location>
</feature>
<organism evidence="11">
    <name type="scientific">uncultured bacterium HF0500_16O16</name>
    <dbReference type="NCBI Taxonomy" id="542511"/>
    <lineage>
        <taxon>Bacteria</taxon>
        <taxon>environmental samples</taxon>
    </lineage>
</organism>
<accession>E0XYF1</accession>
<dbReference type="Pfam" id="PF01103">
    <property type="entry name" value="Omp85"/>
    <property type="match status" value="1"/>
</dbReference>
<dbReference type="GO" id="GO:0009279">
    <property type="term" value="C:cell outer membrane"/>
    <property type="evidence" value="ECO:0007669"/>
    <property type="project" value="UniProtKB-UniRule"/>
</dbReference>
<protein>
    <recommendedName>
        <fullName evidence="8">Outer membrane protein assembly factor BamA</fullName>
    </recommendedName>
</protein>
<dbReference type="InterPro" id="IPR000184">
    <property type="entry name" value="Bac_surfAg_D15"/>
</dbReference>
<keyword evidence="2" id="KW-1134">Transmembrane beta strand</keyword>
<feature type="signal peptide" evidence="9">
    <location>
        <begin position="1"/>
        <end position="26"/>
    </location>
</feature>
<sequence length="782" mass="89129">MPLHAVMRRLLLVASLVGLCVSAASAQPLVEEIEIQGDLRRVAESLIRTTAGVEPGVELSQENVQEALRALQGLNVFEDIQLWAEQTSSGTGLKLIIVVKEYPTLKGVRYKGHKEIKERDMKDAVGLVAGQVVAPKDVARGRQRILQLYEDKGYLSAQVEGTLYEGDKEGEVYLQYDIVEGEKIKVAAITIIGNEQVERGKLQKQMETKPKRWWRGGEFKADVYDEDKQRMLAYYRSLGYQQAAIVRDSIYYDDTRQRLFIDIEVDEGSQYFVGEFTWEGNELFDGEQLASALEIGHGDVFQYSAPELAYLAKQAYYERGYLDTEIIPHEIIYGDSIDVAFQVFEGEPWRIRRIDFEGNVKTREKVLRREIALRPGDVFKQSQLQESQRRLFMLGFFEDVQVNEQTSPYGDEKFIDLNFTVKEQRTGAASMGAGYSDRDKLVGQLGLQIPNFRGLGQNLDFSWEFGTRREQFLFGFTEPWLLDTPTSLSFRLYTLNQQYLNSFDFKRNSVSLRVGRRLKKPSFTTVSLGYELRDERYNDFASNYNPDDLSFQPRTTSSLELTVRRDTRDLPDFPTSGTVFSYSPELASSLIAGDTDFHRHELVAHYYRPSWWKFVLAVESKFALIDGFSTFDDQNISFWDKFTPGGVDWWDGQVRGYPDASLGPRFSAVTDSNGVPTGKLVQDVFGTNTGGRSMMTLNLEYRFPITERQVIGLAFFDAGNAWAGVSDFDPTDLRKSIGVGFRVLTPMLGMIGFDFAYGFDRRKVDGQRPGISTHFQFGPRFF</sequence>
<evidence type="ECO:0000313" key="11">
    <source>
        <dbReference type="EMBL" id="ADI19442.1"/>
    </source>
</evidence>
<evidence type="ECO:0000259" key="10">
    <source>
        <dbReference type="PROSITE" id="PS51779"/>
    </source>
</evidence>
<reference evidence="11" key="1">
    <citation type="journal article" date="2011" name="Environ. Microbiol.">
        <title>Time-series analyses of Monterey Bay coastal microbial picoplankton using a 'genome proxy' microarray.</title>
        <authorList>
            <person name="Rich V.I."/>
            <person name="Pham V.D."/>
            <person name="Eppley J."/>
            <person name="Shi Y."/>
            <person name="DeLong E.F."/>
        </authorList>
    </citation>
    <scope>NUCLEOTIDE SEQUENCE</scope>
</reference>
<evidence type="ECO:0000256" key="6">
    <source>
        <dbReference type="ARBA" id="ARBA00023136"/>
    </source>
</evidence>
<name>E0XYF1_9BACT</name>
<keyword evidence="3" id="KW-0812">Transmembrane</keyword>
<evidence type="ECO:0000256" key="3">
    <source>
        <dbReference type="ARBA" id="ARBA00022692"/>
    </source>
</evidence>
<feature type="domain" description="POTRA" evidence="10">
    <location>
        <begin position="349"/>
        <end position="424"/>
    </location>
</feature>
<dbReference type="Pfam" id="PF07244">
    <property type="entry name" value="POTRA"/>
    <property type="match status" value="4"/>
</dbReference>
<keyword evidence="7" id="KW-0998">Cell outer membrane</keyword>
<proteinExistence type="predicted"/>
<dbReference type="Gene3D" id="2.40.160.50">
    <property type="entry name" value="membrane protein fhac: a member of the omp85/tpsb transporter family"/>
    <property type="match status" value="1"/>
</dbReference>
<evidence type="ECO:0000256" key="2">
    <source>
        <dbReference type="ARBA" id="ARBA00022452"/>
    </source>
</evidence>
<dbReference type="PANTHER" id="PTHR12815:SF47">
    <property type="entry name" value="TRANSLOCATION AND ASSEMBLY MODULE SUBUNIT TAMA"/>
    <property type="match status" value="1"/>
</dbReference>
<dbReference type="GO" id="GO:0071709">
    <property type="term" value="P:membrane assembly"/>
    <property type="evidence" value="ECO:0007669"/>
    <property type="project" value="InterPro"/>
</dbReference>
<dbReference type="AlphaFoldDB" id="E0XYF1"/>
<dbReference type="EMBL" id="GU474921">
    <property type="protein sequence ID" value="ADI19442.1"/>
    <property type="molecule type" value="Genomic_DNA"/>
</dbReference>
<dbReference type="PROSITE" id="PS51779">
    <property type="entry name" value="POTRA"/>
    <property type="match status" value="1"/>
</dbReference>